<dbReference type="Pfam" id="PF13649">
    <property type="entry name" value="Methyltransf_25"/>
    <property type="match status" value="1"/>
</dbReference>
<evidence type="ECO:0000256" key="2">
    <source>
        <dbReference type="ARBA" id="ARBA00022679"/>
    </source>
</evidence>
<dbReference type="PANTHER" id="PTHR43464:SF19">
    <property type="entry name" value="UBIQUINONE BIOSYNTHESIS O-METHYLTRANSFERASE, MITOCHONDRIAL"/>
    <property type="match status" value="1"/>
</dbReference>
<dbReference type="CDD" id="cd02440">
    <property type="entry name" value="AdoMet_MTases"/>
    <property type="match status" value="1"/>
</dbReference>
<keyword evidence="1 5" id="KW-0489">Methyltransferase</keyword>
<dbReference type="GO" id="GO:0032259">
    <property type="term" value="P:methylation"/>
    <property type="evidence" value="ECO:0007669"/>
    <property type="project" value="UniProtKB-KW"/>
</dbReference>
<evidence type="ECO:0000256" key="1">
    <source>
        <dbReference type="ARBA" id="ARBA00022603"/>
    </source>
</evidence>
<dbReference type="EMBL" id="CP046172">
    <property type="protein sequence ID" value="QIS15006.1"/>
    <property type="molecule type" value="Genomic_DNA"/>
</dbReference>
<dbReference type="InterPro" id="IPR041698">
    <property type="entry name" value="Methyltransf_25"/>
</dbReference>
<accession>A0A6G9YPR1</accession>
<keyword evidence="6" id="KW-1185">Reference proteome</keyword>
<protein>
    <submittedName>
        <fullName evidence="5">Methyltransferase domain-containing protein</fullName>
    </submittedName>
</protein>
<evidence type="ECO:0000313" key="6">
    <source>
        <dbReference type="Proteomes" id="UP000503540"/>
    </source>
</evidence>
<dbReference type="KEGG" id="nah:F5544_35880"/>
<evidence type="ECO:0000256" key="3">
    <source>
        <dbReference type="ARBA" id="ARBA00022691"/>
    </source>
</evidence>
<organism evidence="5 6">
    <name type="scientific">Nocardia arthritidis</name>
    <dbReference type="NCBI Taxonomy" id="228602"/>
    <lineage>
        <taxon>Bacteria</taxon>
        <taxon>Bacillati</taxon>
        <taxon>Actinomycetota</taxon>
        <taxon>Actinomycetes</taxon>
        <taxon>Mycobacteriales</taxon>
        <taxon>Nocardiaceae</taxon>
        <taxon>Nocardia</taxon>
    </lineage>
</organism>
<dbReference type="SUPFAM" id="SSF53335">
    <property type="entry name" value="S-adenosyl-L-methionine-dependent methyltransferases"/>
    <property type="match status" value="1"/>
</dbReference>
<feature type="domain" description="Methyltransferase" evidence="4">
    <location>
        <begin position="77"/>
        <end position="171"/>
    </location>
</feature>
<evidence type="ECO:0000313" key="5">
    <source>
        <dbReference type="EMBL" id="QIS15006.1"/>
    </source>
</evidence>
<proteinExistence type="predicted"/>
<dbReference type="AlphaFoldDB" id="A0A6G9YPR1"/>
<keyword evidence="2 5" id="KW-0808">Transferase</keyword>
<reference evidence="5 6" key="1">
    <citation type="journal article" date="2019" name="ACS Chem. Biol.">
        <title>Identification and Mobilization of a Cryptic Antibiotic Biosynthesis Gene Locus from a Human-Pathogenic Nocardia Isolate.</title>
        <authorList>
            <person name="Herisse M."/>
            <person name="Ishida K."/>
            <person name="Porter J.L."/>
            <person name="Howden B."/>
            <person name="Hertweck C."/>
            <person name="Stinear T.P."/>
            <person name="Pidot S.J."/>
        </authorList>
    </citation>
    <scope>NUCLEOTIDE SEQUENCE [LARGE SCALE GENOMIC DNA]</scope>
    <source>
        <strain evidence="5 6">AUSMDU00012717</strain>
    </source>
</reference>
<name>A0A6G9YPR1_9NOCA</name>
<dbReference type="InterPro" id="IPR029063">
    <property type="entry name" value="SAM-dependent_MTases_sf"/>
</dbReference>
<dbReference type="Proteomes" id="UP000503540">
    <property type="component" value="Chromosome"/>
</dbReference>
<sequence length="257" mass="27823">MSTCPGKTIHDPRGEVQMTENDAAPQRFDPTKLDFETAYQRSAIVEGVVLERMPWEIGRPQPELLEAEKQGRISGEVLDIGCGPGDSSVYLAGLGYRVTGLDIAPTAIEAARRRAAEQNVTVSFGVADATELDGYENGFDTVVSSSLYHCLEPDKQRKYVAAMARVLRPGGRLIQFTFSKVPGSEAYSPFASTEEEVRAAFAAPEWSIEELRSGAVIATPLPPEAVAAMAPNGRLDVELDADGMMVLPVFVLYAKRA</sequence>
<dbReference type="PANTHER" id="PTHR43464">
    <property type="entry name" value="METHYLTRANSFERASE"/>
    <property type="match status" value="1"/>
</dbReference>
<dbReference type="Gene3D" id="3.40.50.150">
    <property type="entry name" value="Vaccinia Virus protein VP39"/>
    <property type="match status" value="1"/>
</dbReference>
<gene>
    <name evidence="5" type="ORF">F5544_35880</name>
</gene>
<keyword evidence="3" id="KW-0949">S-adenosyl-L-methionine</keyword>
<evidence type="ECO:0000259" key="4">
    <source>
        <dbReference type="Pfam" id="PF13649"/>
    </source>
</evidence>
<dbReference type="GO" id="GO:0008168">
    <property type="term" value="F:methyltransferase activity"/>
    <property type="evidence" value="ECO:0007669"/>
    <property type="project" value="UniProtKB-KW"/>
</dbReference>